<dbReference type="OrthoDB" id="2687372at2759"/>
<feature type="compositionally biased region" description="Basic and acidic residues" evidence="1">
    <location>
        <begin position="346"/>
        <end position="357"/>
    </location>
</feature>
<gene>
    <name evidence="2" type="ORF">OE88DRAFT_1646242</name>
</gene>
<dbReference type="AlphaFoldDB" id="A0A5C3MYE8"/>
<evidence type="ECO:0000313" key="3">
    <source>
        <dbReference type="Proteomes" id="UP000305948"/>
    </source>
</evidence>
<evidence type="ECO:0000313" key="2">
    <source>
        <dbReference type="EMBL" id="TFK49845.1"/>
    </source>
</evidence>
<feature type="region of interest" description="Disordered" evidence="1">
    <location>
        <begin position="55"/>
        <end position="88"/>
    </location>
</feature>
<reference evidence="2 3" key="1">
    <citation type="journal article" date="2019" name="Nat. Ecol. Evol.">
        <title>Megaphylogeny resolves global patterns of mushroom evolution.</title>
        <authorList>
            <person name="Varga T."/>
            <person name="Krizsan K."/>
            <person name="Foldi C."/>
            <person name="Dima B."/>
            <person name="Sanchez-Garcia M."/>
            <person name="Sanchez-Ramirez S."/>
            <person name="Szollosi G.J."/>
            <person name="Szarkandi J.G."/>
            <person name="Papp V."/>
            <person name="Albert L."/>
            <person name="Andreopoulos W."/>
            <person name="Angelini C."/>
            <person name="Antonin V."/>
            <person name="Barry K.W."/>
            <person name="Bougher N.L."/>
            <person name="Buchanan P."/>
            <person name="Buyck B."/>
            <person name="Bense V."/>
            <person name="Catcheside P."/>
            <person name="Chovatia M."/>
            <person name="Cooper J."/>
            <person name="Damon W."/>
            <person name="Desjardin D."/>
            <person name="Finy P."/>
            <person name="Geml J."/>
            <person name="Haridas S."/>
            <person name="Hughes K."/>
            <person name="Justo A."/>
            <person name="Karasinski D."/>
            <person name="Kautmanova I."/>
            <person name="Kiss B."/>
            <person name="Kocsube S."/>
            <person name="Kotiranta H."/>
            <person name="LaButti K.M."/>
            <person name="Lechner B.E."/>
            <person name="Liimatainen K."/>
            <person name="Lipzen A."/>
            <person name="Lukacs Z."/>
            <person name="Mihaltcheva S."/>
            <person name="Morgado L.N."/>
            <person name="Niskanen T."/>
            <person name="Noordeloos M.E."/>
            <person name="Ohm R.A."/>
            <person name="Ortiz-Santana B."/>
            <person name="Ovrebo C."/>
            <person name="Racz N."/>
            <person name="Riley R."/>
            <person name="Savchenko A."/>
            <person name="Shiryaev A."/>
            <person name="Soop K."/>
            <person name="Spirin V."/>
            <person name="Szebenyi C."/>
            <person name="Tomsovsky M."/>
            <person name="Tulloss R.E."/>
            <person name="Uehling J."/>
            <person name="Grigoriev I.V."/>
            <person name="Vagvolgyi C."/>
            <person name="Papp T."/>
            <person name="Martin F.M."/>
            <person name="Miettinen O."/>
            <person name="Hibbett D.S."/>
            <person name="Nagy L.G."/>
        </authorList>
    </citation>
    <scope>NUCLEOTIDE SEQUENCE [LARGE SCALE GENOMIC DNA]</scope>
    <source>
        <strain evidence="2 3">OMC1185</strain>
    </source>
</reference>
<sequence>MEFICTDCGSKAPIKAVKSDRSGNKGRLYAKCFKYNMNAPSGRCSYYRWVTPKNSSAAPSVPDGPPSSDPAPQESDPVYYSGDGTPSDEELVDLERAGRSIVLIGRDSMVGSPPSLGSIPRLVPPVLPPVRAPSPALAATLLVSNPPGSVGQKCKANKKCGTTRVHEDCWQSMCRKHCREHGGCAGLVKHKVEGFWYDKSRKAVAAPAVPAAPTAGTLVEPITATRGYSSQLPAIFTEQYQREQEMYENKRRADATRAEAERKLYESSRTWFTICIGHTVDVRAYKQHLFLHATSVTKCLDLSHLYGAAMVEMKPHLRLHLPEERRAVRRASESLSVYSEASSSKGRRDDDSGDWPRRKFRAVSSPTSPVGLGLSLGSRLTSFSPSLSPSSMPLSWSPSPSAMEPLRLPAVEHETTALLPPAAADVVSHHEFAGDSLSPASFAYFRRWPQDFHACDIQSAFVELNVLARHGHAIGTAFTQRFGVPFKSSTFYDHRDRWLSASQEVRDNAVKAGLTEAGLWSAFMKLTSGNESDRKARKKKRAVCETPEVV</sequence>
<proteinExistence type="predicted"/>
<protein>
    <submittedName>
        <fullName evidence="2">Uncharacterized protein</fullName>
    </submittedName>
</protein>
<evidence type="ECO:0000256" key="1">
    <source>
        <dbReference type="SAM" id="MobiDB-lite"/>
    </source>
</evidence>
<dbReference type="Proteomes" id="UP000305948">
    <property type="component" value="Unassembled WGS sequence"/>
</dbReference>
<keyword evidence="3" id="KW-1185">Reference proteome</keyword>
<dbReference type="EMBL" id="ML213515">
    <property type="protein sequence ID" value="TFK49845.1"/>
    <property type="molecule type" value="Genomic_DNA"/>
</dbReference>
<organism evidence="2 3">
    <name type="scientific">Heliocybe sulcata</name>
    <dbReference type="NCBI Taxonomy" id="5364"/>
    <lineage>
        <taxon>Eukaryota</taxon>
        <taxon>Fungi</taxon>
        <taxon>Dikarya</taxon>
        <taxon>Basidiomycota</taxon>
        <taxon>Agaricomycotina</taxon>
        <taxon>Agaricomycetes</taxon>
        <taxon>Gloeophyllales</taxon>
        <taxon>Gloeophyllaceae</taxon>
        <taxon>Heliocybe</taxon>
    </lineage>
</organism>
<accession>A0A5C3MYE8</accession>
<feature type="region of interest" description="Disordered" evidence="1">
    <location>
        <begin position="338"/>
        <end position="369"/>
    </location>
</feature>
<name>A0A5C3MYE8_9AGAM</name>